<dbReference type="Gene3D" id="3.60.10.10">
    <property type="entry name" value="Endonuclease/exonuclease/phosphatase"/>
    <property type="match status" value="1"/>
</dbReference>
<accession>A0A2Z7BLS0</accession>
<evidence type="ECO:0000313" key="2">
    <source>
        <dbReference type="Proteomes" id="UP000250235"/>
    </source>
</evidence>
<dbReference type="SUPFAM" id="SSF56219">
    <property type="entry name" value="DNase I-like"/>
    <property type="match status" value="1"/>
</dbReference>
<reference evidence="1 2" key="1">
    <citation type="journal article" date="2015" name="Proc. Natl. Acad. Sci. U.S.A.">
        <title>The resurrection genome of Boea hygrometrica: A blueprint for survival of dehydration.</title>
        <authorList>
            <person name="Xiao L."/>
            <person name="Yang G."/>
            <person name="Zhang L."/>
            <person name="Yang X."/>
            <person name="Zhao S."/>
            <person name="Ji Z."/>
            <person name="Zhou Q."/>
            <person name="Hu M."/>
            <person name="Wang Y."/>
            <person name="Chen M."/>
            <person name="Xu Y."/>
            <person name="Jin H."/>
            <person name="Xiao X."/>
            <person name="Hu G."/>
            <person name="Bao F."/>
            <person name="Hu Y."/>
            <person name="Wan P."/>
            <person name="Li L."/>
            <person name="Deng X."/>
            <person name="Kuang T."/>
            <person name="Xiang C."/>
            <person name="Zhu J.K."/>
            <person name="Oliver M.J."/>
            <person name="He Y."/>
        </authorList>
    </citation>
    <scope>NUCLEOTIDE SEQUENCE [LARGE SCALE GENOMIC DNA]</scope>
    <source>
        <strain evidence="2">cv. XS01</strain>
    </source>
</reference>
<dbReference type="InterPro" id="IPR036691">
    <property type="entry name" value="Endo/exonu/phosph_ase_sf"/>
</dbReference>
<dbReference type="AlphaFoldDB" id="A0A2Z7BLS0"/>
<gene>
    <name evidence="1" type="ORF">F511_32758</name>
</gene>
<evidence type="ECO:0008006" key="3">
    <source>
        <dbReference type="Google" id="ProtNLM"/>
    </source>
</evidence>
<dbReference type="PANTHER" id="PTHR35218:SF8">
    <property type="entry name" value="ENDONUCLEASE_EXONUCLEASE_PHOSPHATASE"/>
    <property type="match status" value="1"/>
</dbReference>
<name>A0A2Z7BLS0_9LAMI</name>
<evidence type="ECO:0000313" key="1">
    <source>
        <dbReference type="EMBL" id="KZV35592.1"/>
    </source>
</evidence>
<dbReference type="EMBL" id="KV004542">
    <property type="protein sequence ID" value="KZV35592.1"/>
    <property type="molecule type" value="Genomic_DNA"/>
</dbReference>
<proteinExistence type="predicted"/>
<sequence>MIGLIWNIRGIGNKLSQRRVKFLREVHKLQFLAIIEPMIPLNHEYMKRMFGFRGVHANISNKIWIFVDDSISLEILQDHEQFLHVKMESPLFPSAVLVTVVYAKCTRLLRSVLWEDLLDLQVPNDLPWILGGDFNAIVDPL</sequence>
<keyword evidence="2" id="KW-1185">Reference proteome</keyword>
<dbReference type="PANTHER" id="PTHR35218">
    <property type="entry name" value="RNASE H DOMAIN-CONTAINING PROTEIN"/>
    <property type="match status" value="1"/>
</dbReference>
<protein>
    <recommendedName>
        <fullName evidence="3">Endonuclease/exonuclease/phosphatase domain-containing protein</fullName>
    </recommendedName>
</protein>
<dbReference type="OrthoDB" id="1930966at2759"/>
<organism evidence="1 2">
    <name type="scientific">Dorcoceras hygrometricum</name>
    <dbReference type="NCBI Taxonomy" id="472368"/>
    <lineage>
        <taxon>Eukaryota</taxon>
        <taxon>Viridiplantae</taxon>
        <taxon>Streptophyta</taxon>
        <taxon>Embryophyta</taxon>
        <taxon>Tracheophyta</taxon>
        <taxon>Spermatophyta</taxon>
        <taxon>Magnoliopsida</taxon>
        <taxon>eudicotyledons</taxon>
        <taxon>Gunneridae</taxon>
        <taxon>Pentapetalae</taxon>
        <taxon>asterids</taxon>
        <taxon>lamiids</taxon>
        <taxon>Lamiales</taxon>
        <taxon>Gesneriaceae</taxon>
        <taxon>Didymocarpoideae</taxon>
        <taxon>Trichosporeae</taxon>
        <taxon>Loxocarpinae</taxon>
        <taxon>Dorcoceras</taxon>
    </lineage>
</organism>
<dbReference type="Proteomes" id="UP000250235">
    <property type="component" value="Unassembled WGS sequence"/>
</dbReference>